<dbReference type="InterPro" id="IPR011057">
    <property type="entry name" value="Mss4-like_sf"/>
</dbReference>
<dbReference type="GO" id="GO:0015031">
    <property type="term" value="P:protein transport"/>
    <property type="evidence" value="ECO:0007669"/>
    <property type="project" value="UniProtKB-KW"/>
</dbReference>
<dbReference type="AlphaFoldDB" id="A0A183D024"/>
<gene>
    <name evidence="4" type="ORF">GPUH_LOCUS2065</name>
</gene>
<keyword evidence="5" id="KW-1185">Reference proteome</keyword>
<proteinExistence type="predicted"/>
<dbReference type="GO" id="GO:0016020">
    <property type="term" value="C:membrane"/>
    <property type="evidence" value="ECO:0007669"/>
    <property type="project" value="TreeGrafter"/>
</dbReference>
<dbReference type="PANTHER" id="PTHR13276">
    <property type="entry name" value="GUANINE NUCLEOTIDE EXCHANGE FACTOR MSS4"/>
    <property type="match status" value="1"/>
</dbReference>
<dbReference type="Gene3D" id="2.170.150.10">
    <property type="entry name" value="Metal Binding Protein, Guanine Nucleotide Exchange Factor, Chain A"/>
    <property type="match status" value="1"/>
</dbReference>
<evidence type="ECO:0000313" key="4">
    <source>
        <dbReference type="EMBL" id="VDK31849.1"/>
    </source>
</evidence>
<evidence type="ECO:0000256" key="1">
    <source>
        <dbReference type="ARBA" id="ARBA00022448"/>
    </source>
</evidence>
<dbReference type="PROSITE" id="PS51796">
    <property type="entry name" value="MSS4"/>
    <property type="match status" value="1"/>
</dbReference>
<dbReference type="InterPro" id="IPR007515">
    <property type="entry name" value="Mss4"/>
</dbReference>
<protein>
    <submittedName>
        <fullName evidence="6">Guanine nucleotide exchange factor MSS4 homolog</fullName>
    </submittedName>
</protein>
<dbReference type="GO" id="GO:0005085">
    <property type="term" value="F:guanyl-nucleotide exchange factor activity"/>
    <property type="evidence" value="ECO:0007669"/>
    <property type="project" value="UniProtKB-KW"/>
</dbReference>
<name>A0A183D024_9BILA</name>
<organism evidence="6">
    <name type="scientific">Gongylonema pulchrum</name>
    <dbReference type="NCBI Taxonomy" id="637853"/>
    <lineage>
        <taxon>Eukaryota</taxon>
        <taxon>Metazoa</taxon>
        <taxon>Ecdysozoa</taxon>
        <taxon>Nematoda</taxon>
        <taxon>Chromadorea</taxon>
        <taxon>Rhabditida</taxon>
        <taxon>Spirurina</taxon>
        <taxon>Spiruromorpha</taxon>
        <taxon>Spiruroidea</taxon>
        <taxon>Gongylonematidae</taxon>
        <taxon>Gongylonema</taxon>
    </lineage>
</organism>
<dbReference type="Pfam" id="PF04421">
    <property type="entry name" value="Mss4"/>
    <property type="match status" value="1"/>
</dbReference>
<reference evidence="4 5" key="2">
    <citation type="submission" date="2018-11" db="EMBL/GenBank/DDBJ databases">
        <authorList>
            <consortium name="Pathogen Informatics"/>
        </authorList>
    </citation>
    <scope>NUCLEOTIDE SEQUENCE [LARGE SCALE GENOMIC DNA]</scope>
</reference>
<dbReference type="InterPro" id="IPR011323">
    <property type="entry name" value="Mss4/transl-control_tumour"/>
</dbReference>
<evidence type="ECO:0000256" key="2">
    <source>
        <dbReference type="ARBA" id="ARBA00022658"/>
    </source>
</evidence>
<dbReference type="OrthoDB" id="30840at2759"/>
<dbReference type="GO" id="GO:0005829">
    <property type="term" value="C:cytosol"/>
    <property type="evidence" value="ECO:0007669"/>
    <property type="project" value="TreeGrafter"/>
</dbReference>
<keyword evidence="3" id="KW-0653">Protein transport</keyword>
<accession>A0A183D024</accession>
<dbReference type="SUPFAM" id="SSF51316">
    <property type="entry name" value="Mss4-like"/>
    <property type="match status" value="1"/>
</dbReference>
<dbReference type="GO" id="GO:0007264">
    <property type="term" value="P:small GTPase-mediated signal transduction"/>
    <property type="evidence" value="ECO:0007669"/>
    <property type="project" value="InterPro"/>
</dbReference>
<keyword evidence="1" id="KW-0813">Transport</keyword>
<dbReference type="GO" id="GO:0006892">
    <property type="term" value="P:post-Golgi vesicle-mediated transport"/>
    <property type="evidence" value="ECO:0007669"/>
    <property type="project" value="TreeGrafter"/>
</dbReference>
<evidence type="ECO:0000256" key="3">
    <source>
        <dbReference type="ARBA" id="ARBA00022927"/>
    </source>
</evidence>
<reference evidence="6" key="1">
    <citation type="submission" date="2016-06" db="UniProtKB">
        <authorList>
            <consortium name="WormBaseParasite"/>
        </authorList>
    </citation>
    <scope>IDENTIFICATION</scope>
</reference>
<dbReference type="WBParaSite" id="GPUH_0000207001-mRNA-1">
    <property type="protein sequence ID" value="GPUH_0000207001-mRNA-1"/>
    <property type="gene ID" value="GPUH_0000207001"/>
</dbReference>
<keyword evidence="2" id="KW-0344">Guanine-nucleotide releasing factor</keyword>
<dbReference type="EMBL" id="UYRT01002871">
    <property type="protein sequence ID" value="VDK31849.1"/>
    <property type="molecule type" value="Genomic_DNA"/>
</dbReference>
<evidence type="ECO:0000313" key="6">
    <source>
        <dbReference type="WBParaSite" id="GPUH_0000207001-mRNA-1"/>
    </source>
</evidence>
<dbReference type="PANTHER" id="PTHR13276:SF0">
    <property type="entry name" value="GUANINE NUCLEOTIDE EXCHANGE FACTOR MSS4"/>
    <property type="match status" value="1"/>
</dbReference>
<dbReference type="Proteomes" id="UP000271098">
    <property type="component" value="Unassembled WGS sequence"/>
</dbReference>
<sequence length="93" mass="10764">MRSNRLPKRWYVEKMFDFENIGFTHASNGIKYLVCANCEEGPVGYVCPTTKAHFVAVVSSSVEEPLDLVRLSLDERIYIKMRNDREVCLFLLC</sequence>
<evidence type="ECO:0000313" key="5">
    <source>
        <dbReference type="Proteomes" id="UP000271098"/>
    </source>
</evidence>
<dbReference type="GO" id="GO:0008270">
    <property type="term" value="F:zinc ion binding"/>
    <property type="evidence" value="ECO:0007669"/>
    <property type="project" value="TreeGrafter"/>
</dbReference>